<evidence type="ECO:0000313" key="3">
    <source>
        <dbReference type="EMBL" id="MDR6290900.1"/>
    </source>
</evidence>
<comment type="caution">
    <text evidence="3">The sequence shown here is derived from an EMBL/GenBank/DDBJ whole genome shotgun (WGS) entry which is preliminary data.</text>
</comment>
<dbReference type="CDD" id="cd02238">
    <property type="entry name" value="cupin_KdgF"/>
    <property type="match status" value="1"/>
</dbReference>
<dbReference type="InterPro" id="IPR052535">
    <property type="entry name" value="Bacilysin_H2HPP_isomerase"/>
</dbReference>
<evidence type="ECO:0000256" key="1">
    <source>
        <dbReference type="SAM" id="SignalP"/>
    </source>
</evidence>
<evidence type="ECO:0000313" key="4">
    <source>
        <dbReference type="Proteomes" id="UP001262410"/>
    </source>
</evidence>
<reference evidence="3 4" key="1">
    <citation type="submission" date="2023-07" db="EMBL/GenBank/DDBJ databases">
        <title>Sorghum-associated microbial communities from plants grown in Nebraska, USA.</title>
        <authorList>
            <person name="Schachtman D."/>
        </authorList>
    </citation>
    <scope>NUCLEOTIDE SEQUENCE [LARGE SCALE GENOMIC DNA]</scope>
    <source>
        <strain evidence="3 4">584</strain>
    </source>
</reference>
<dbReference type="EMBL" id="JAVDPW010000005">
    <property type="protein sequence ID" value="MDR6290900.1"/>
    <property type="molecule type" value="Genomic_DNA"/>
</dbReference>
<organism evidence="3 4">
    <name type="scientific">Inquilinus ginsengisoli</name>
    <dbReference type="NCBI Taxonomy" id="363840"/>
    <lineage>
        <taxon>Bacteria</taxon>
        <taxon>Pseudomonadati</taxon>
        <taxon>Pseudomonadota</taxon>
        <taxon>Alphaproteobacteria</taxon>
        <taxon>Rhodospirillales</taxon>
        <taxon>Rhodospirillaceae</taxon>
        <taxon>Inquilinus</taxon>
    </lineage>
</organism>
<dbReference type="InterPro" id="IPR011051">
    <property type="entry name" value="RmlC_Cupin_sf"/>
</dbReference>
<feature type="domain" description="Cupin type-2" evidence="2">
    <location>
        <begin position="108"/>
        <end position="168"/>
    </location>
</feature>
<dbReference type="PANTHER" id="PTHR40112">
    <property type="entry name" value="H2HPP ISOMERASE"/>
    <property type="match status" value="1"/>
</dbReference>
<dbReference type="Gene3D" id="2.60.120.10">
    <property type="entry name" value="Jelly Rolls"/>
    <property type="match status" value="1"/>
</dbReference>
<dbReference type="InterPro" id="IPR013096">
    <property type="entry name" value="Cupin_2"/>
</dbReference>
<keyword evidence="1" id="KW-0732">Signal</keyword>
<dbReference type="RefSeq" id="WP_309795686.1">
    <property type="nucleotide sequence ID" value="NZ_JAVDPW010000005.1"/>
</dbReference>
<dbReference type="Proteomes" id="UP001262410">
    <property type="component" value="Unassembled WGS sequence"/>
</dbReference>
<name>A0ABU1JQK3_9PROT</name>
<dbReference type="PANTHER" id="PTHR40112:SF1">
    <property type="entry name" value="H2HPP ISOMERASE"/>
    <property type="match status" value="1"/>
</dbReference>
<accession>A0ABU1JQK3</accession>
<feature type="chain" id="PRO_5046117377" evidence="1">
    <location>
        <begin position="44"/>
        <end position="193"/>
    </location>
</feature>
<dbReference type="Pfam" id="PF07883">
    <property type="entry name" value="Cupin_2"/>
    <property type="match status" value="1"/>
</dbReference>
<sequence>MSKRQKFQSRGPALRRATRVHCRGLARLCLPVALALLASSAGAADAVAPALSGPPAVLDAPGRGIQGSASGHSAILPTLYQLDAQPIEQISPLVQRQMLHGTQSTLVRWIVKKGGVFPLHHHSNEQITWITQGRCEVYSQGKEFVMTVGTVLVIPPNTPHEFVCTEDTVDIDFFSPQRQDWIDGAPSVAAASK</sequence>
<evidence type="ECO:0000259" key="2">
    <source>
        <dbReference type="Pfam" id="PF07883"/>
    </source>
</evidence>
<feature type="signal peptide" evidence="1">
    <location>
        <begin position="1"/>
        <end position="43"/>
    </location>
</feature>
<protein>
    <submittedName>
        <fullName evidence="3">Quercetin dioxygenase-like cupin family protein</fullName>
    </submittedName>
</protein>
<gene>
    <name evidence="3" type="ORF">E9232_003426</name>
</gene>
<dbReference type="InterPro" id="IPR014710">
    <property type="entry name" value="RmlC-like_jellyroll"/>
</dbReference>
<keyword evidence="4" id="KW-1185">Reference proteome</keyword>
<proteinExistence type="predicted"/>
<dbReference type="SUPFAM" id="SSF51182">
    <property type="entry name" value="RmlC-like cupins"/>
    <property type="match status" value="1"/>
</dbReference>